<sequence length="197" mass="22810">MYTNGIEYVLLLGFWVGILSFSGSGGMEVSGMAGQGQDRTMSFFLFRDYFVVLFLFYYLIPPAKRDRLVLFPLFCARLAFELEYLFSSSFLFIRISSVPLSFVSLSRLLVISCHWGRTRTHKQQIAFAGWEGFGWDTYLVFLFFAHIPQAWEEEEEEEEGGFLLFSRWVPHHHIIIIIIIIVVVIISVLCFTLLFAS</sequence>
<dbReference type="EMBL" id="MU864365">
    <property type="protein sequence ID" value="KAK4190512.1"/>
    <property type="molecule type" value="Genomic_DNA"/>
</dbReference>
<dbReference type="AlphaFoldDB" id="A0AAN6X2Z6"/>
<dbReference type="Proteomes" id="UP001302126">
    <property type="component" value="Unassembled WGS sequence"/>
</dbReference>
<evidence type="ECO:0000256" key="1">
    <source>
        <dbReference type="SAM" id="Phobius"/>
    </source>
</evidence>
<comment type="caution">
    <text evidence="2">The sequence shown here is derived from an EMBL/GenBank/DDBJ whole genome shotgun (WGS) entry which is preliminary data.</text>
</comment>
<gene>
    <name evidence="2" type="ORF">QBC35DRAFT_70498</name>
</gene>
<feature type="transmembrane region" description="Helical" evidence="1">
    <location>
        <begin position="171"/>
        <end position="196"/>
    </location>
</feature>
<keyword evidence="1" id="KW-0812">Transmembrane</keyword>
<organism evidence="2 3">
    <name type="scientific">Podospora australis</name>
    <dbReference type="NCBI Taxonomy" id="1536484"/>
    <lineage>
        <taxon>Eukaryota</taxon>
        <taxon>Fungi</taxon>
        <taxon>Dikarya</taxon>
        <taxon>Ascomycota</taxon>
        <taxon>Pezizomycotina</taxon>
        <taxon>Sordariomycetes</taxon>
        <taxon>Sordariomycetidae</taxon>
        <taxon>Sordariales</taxon>
        <taxon>Podosporaceae</taxon>
        <taxon>Podospora</taxon>
    </lineage>
</organism>
<feature type="transmembrane region" description="Helical" evidence="1">
    <location>
        <begin position="132"/>
        <end position="151"/>
    </location>
</feature>
<proteinExistence type="predicted"/>
<keyword evidence="1" id="KW-0472">Membrane</keyword>
<keyword evidence="3" id="KW-1185">Reference proteome</keyword>
<evidence type="ECO:0000313" key="3">
    <source>
        <dbReference type="Proteomes" id="UP001302126"/>
    </source>
</evidence>
<accession>A0AAN6X2Z6</accession>
<reference evidence="2" key="1">
    <citation type="journal article" date="2023" name="Mol. Phylogenet. Evol.">
        <title>Genome-scale phylogeny and comparative genomics of the fungal order Sordariales.</title>
        <authorList>
            <person name="Hensen N."/>
            <person name="Bonometti L."/>
            <person name="Westerberg I."/>
            <person name="Brannstrom I.O."/>
            <person name="Guillou S."/>
            <person name="Cros-Aarteil S."/>
            <person name="Calhoun S."/>
            <person name="Haridas S."/>
            <person name="Kuo A."/>
            <person name="Mondo S."/>
            <person name="Pangilinan J."/>
            <person name="Riley R."/>
            <person name="LaButti K."/>
            <person name="Andreopoulos B."/>
            <person name="Lipzen A."/>
            <person name="Chen C."/>
            <person name="Yan M."/>
            <person name="Daum C."/>
            <person name="Ng V."/>
            <person name="Clum A."/>
            <person name="Steindorff A."/>
            <person name="Ohm R.A."/>
            <person name="Martin F."/>
            <person name="Silar P."/>
            <person name="Natvig D.O."/>
            <person name="Lalanne C."/>
            <person name="Gautier V."/>
            <person name="Ament-Velasquez S.L."/>
            <person name="Kruys A."/>
            <person name="Hutchinson M.I."/>
            <person name="Powell A.J."/>
            <person name="Barry K."/>
            <person name="Miller A.N."/>
            <person name="Grigoriev I.V."/>
            <person name="Debuchy R."/>
            <person name="Gladieux P."/>
            <person name="Hiltunen Thoren M."/>
            <person name="Johannesson H."/>
        </authorList>
    </citation>
    <scope>NUCLEOTIDE SEQUENCE</scope>
    <source>
        <strain evidence="2">PSN309</strain>
    </source>
</reference>
<keyword evidence="1" id="KW-1133">Transmembrane helix</keyword>
<protein>
    <submittedName>
        <fullName evidence="2">Uncharacterized protein</fullName>
    </submittedName>
</protein>
<feature type="transmembrane region" description="Helical" evidence="1">
    <location>
        <begin position="41"/>
        <end position="60"/>
    </location>
</feature>
<evidence type="ECO:0000313" key="2">
    <source>
        <dbReference type="EMBL" id="KAK4190512.1"/>
    </source>
</evidence>
<feature type="transmembrane region" description="Helical" evidence="1">
    <location>
        <begin position="6"/>
        <end position="29"/>
    </location>
</feature>
<feature type="transmembrane region" description="Helical" evidence="1">
    <location>
        <begin position="91"/>
        <end position="111"/>
    </location>
</feature>
<name>A0AAN6X2Z6_9PEZI</name>
<reference evidence="2" key="2">
    <citation type="submission" date="2023-05" db="EMBL/GenBank/DDBJ databases">
        <authorList>
            <consortium name="Lawrence Berkeley National Laboratory"/>
            <person name="Steindorff A."/>
            <person name="Hensen N."/>
            <person name="Bonometti L."/>
            <person name="Westerberg I."/>
            <person name="Brannstrom I.O."/>
            <person name="Guillou S."/>
            <person name="Cros-Aarteil S."/>
            <person name="Calhoun S."/>
            <person name="Haridas S."/>
            <person name="Kuo A."/>
            <person name="Mondo S."/>
            <person name="Pangilinan J."/>
            <person name="Riley R."/>
            <person name="Labutti K."/>
            <person name="Andreopoulos B."/>
            <person name="Lipzen A."/>
            <person name="Chen C."/>
            <person name="Yanf M."/>
            <person name="Daum C."/>
            <person name="Ng V."/>
            <person name="Clum A."/>
            <person name="Ohm R."/>
            <person name="Martin F."/>
            <person name="Silar P."/>
            <person name="Natvig D."/>
            <person name="Lalanne C."/>
            <person name="Gautier V."/>
            <person name="Ament-Velasquez S.L."/>
            <person name="Kruys A."/>
            <person name="Hutchinson M.I."/>
            <person name="Powell A.J."/>
            <person name="Barry K."/>
            <person name="Miller A.N."/>
            <person name="Grigoriev I.V."/>
            <person name="Debuchy R."/>
            <person name="Gladieux P."/>
            <person name="Thoren M.H."/>
            <person name="Johannesson H."/>
        </authorList>
    </citation>
    <scope>NUCLEOTIDE SEQUENCE</scope>
    <source>
        <strain evidence="2">PSN309</strain>
    </source>
</reference>